<dbReference type="InterPro" id="IPR036378">
    <property type="entry name" value="FAS1_dom_sf"/>
</dbReference>
<feature type="signal peptide" evidence="1">
    <location>
        <begin position="1"/>
        <end position="24"/>
    </location>
</feature>
<dbReference type="InterPro" id="IPR050904">
    <property type="entry name" value="Adhesion/Biosynth-related"/>
</dbReference>
<sequence>MEILRNRIQLFCLSVFALSLSLFFACTDAFEDKTFMAYEEKPISLLLENDPDQKYSMLIEILRKADLYSALNLNRNYTFFAPINEGVKKYLAKLQITSVDQMTKEDANYLIKYHLIPDVKVDLAQFQSGAIDNLTSTNDNLFIEFRNAGLESIYLNGISRINRFDMTATNGIIHSIDEVLEPLTASIFKKLEESRYSIFSQAVKETGLDVVLDKIYIDAVDENGEPYQQRFRYTAFVVSNETYGKEGITSLDNLVQKVGGTIGTDYKNPTNALYKYVAYHILPMMKSYADLGKFPAGSSTVNMETLATNELMKISEGNSAIIINQNSKTTDRINIIQSNIIAKNGVLHEVDNWMPVFVPERVKVVWEFTNYPDVAANVTSFQSATLGATYNKTFASTELSSIVWKSVPEMRSDVLIYRNARSADGIYYTGVLNYDHFRVTLGESGWIEMRTPTIIKGKYRVSYVWPSPRATSNTGICAFIMDSQEIYPRLVISNTSADAKKIQVLGTVEFPETTSHVFRVLSLDGKLITMDYLQFDPID</sequence>
<evidence type="ECO:0000313" key="3">
    <source>
        <dbReference type="EMBL" id="MCA5003866.1"/>
    </source>
</evidence>
<dbReference type="EMBL" id="JADEYP010000002">
    <property type="protein sequence ID" value="MCA5003866.1"/>
    <property type="molecule type" value="Genomic_DNA"/>
</dbReference>
<dbReference type="PROSITE" id="PS50213">
    <property type="entry name" value="FAS1"/>
    <property type="match status" value="2"/>
</dbReference>
<keyword evidence="4" id="KW-1185">Reference proteome</keyword>
<proteinExistence type="predicted"/>
<dbReference type="Proteomes" id="UP001165302">
    <property type="component" value="Unassembled WGS sequence"/>
</dbReference>
<dbReference type="PANTHER" id="PTHR10900:SF124">
    <property type="entry name" value="FI05614P"/>
    <property type="match status" value="1"/>
</dbReference>
<dbReference type="Pfam" id="PF02469">
    <property type="entry name" value="Fasciclin"/>
    <property type="match status" value="2"/>
</dbReference>
<dbReference type="Gene3D" id="2.30.180.10">
    <property type="entry name" value="FAS1 domain"/>
    <property type="match status" value="2"/>
</dbReference>
<reference evidence="3" key="1">
    <citation type="submission" date="2020-10" db="EMBL/GenBank/DDBJ databases">
        <authorList>
            <person name="Lu T."/>
            <person name="Wang Q."/>
            <person name="Han X."/>
        </authorList>
    </citation>
    <scope>NUCLEOTIDE SEQUENCE</scope>
    <source>
        <strain evidence="3">WQ 366</strain>
    </source>
</reference>
<feature type="domain" description="FAS1" evidence="2">
    <location>
        <begin position="183"/>
        <end position="354"/>
    </location>
</feature>
<dbReference type="RefSeq" id="WP_225551203.1">
    <property type="nucleotide sequence ID" value="NZ_JADEYP010000002.1"/>
</dbReference>
<feature type="chain" id="PRO_5045129612" evidence="1">
    <location>
        <begin position="25"/>
        <end position="539"/>
    </location>
</feature>
<dbReference type="PANTHER" id="PTHR10900">
    <property type="entry name" value="PERIOSTIN-RELATED"/>
    <property type="match status" value="1"/>
</dbReference>
<dbReference type="InterPro" id="IPR000782">
    <property type="entry name" value="FAS1_domain"/>
</dbReference>
<evidence type="ECO:0000256" key="1">
    <source>
        <dbReference type="SAM" id="SignalP"/>
    </source>
</evidence>
<protein>
    <submittedName>
        <fullName evidence="3">Fasciclin domain-containing protein</fullName>
    </submittedName>
</protein>
<evidence type="ECO:0000313" key="4">
    <source>
        <dbReference type="Proteomes" id="UP001165302"/>
    </source>
</evidence>
<comment type="caution">
    <text evidence="3">The sequence shown here is derived from an EMBL/GenBank/DDBJ whole genome shotgun (WGS) entry which is preliminary data.</text>
</comment>
<dbReference type="PROSITE" id="PS51257">
    <property type="entry name" value="PROKAR_LIPOPROTEIN"/>
    <property type="match status" value="1"/>
</dbReference>
<dbReference type="SMART" id="SM00554">
    <property type="entry name" value="FAS1"/>
    <property type="match status" value="2"/>
</dbReference>
<organism evidence="3 4">
    <name type="scientific">Sphingobacterium bovistauri</name>
    <dbReference type="NCBI Taxonomy" id="2781959"/>
    <lineage>
        <taxon>Bacteria</taxon>
        <taxon>Pseudomonadati</taxon>
        <taxon>Bacteroidota</taxon>
        <taxon>Sphingobacteriia</taxon>
        <taxon>Sphingobacteriales</taxon>
        <taxon>Sphingobacteriaceae</taxon>
        <taxon>Sphingobacterium</taxon>
    </lineage>
</organism>
<accession>A0ABS7Z357</accession>
<dbReference type="SUPFAM" id="SSF82153">
    <property type="entry name" value="FAS1 domain"/>
    <property type="match status" value="2"/>
</dbReference>
<keyword evidence="1" id="KW-0732">Signal</keyword>
<name>A0ABS7Z357_9SPHI</name>
<evidence type="ECO:0000259" key="2">
    <source>
        <dbReference type="PROSITE" id="PS50213"/>
    </source>
</evidence>
<gene>
    <name evidence="3" type="ORF">IPZ78_01725</name>
</gene>
<feature type="domain" description="FAS1" evidence="2">
    <location>
        <begin position="42"/>
        <end position="180"/>
    </location>
</feature>